<dbReference type="EMBL" id="BAAAQM010000051">
    <property type="protein sequence ID" value="GAA1994218.1"/>
    <property type="molecule type" value="Genomic_DNA"/>
</dbReference>
<name>A0ABN2SXU2_9ACTN</name>
<evidence type="ECO:0000313" key="1">
    <source>
        <dbReference type="EMBL" id="GAA1994218.1"/>
    </source>
</evidence>
<organism evidence="1 2">
    <name type="scientific">Catenulispora subtropica</name>
    <dbReference type="NCBI Taxonomy" id="450798"/>
    <lineage>
        <taxon>Bacteria</taxon>
        <taxon>Bacillati</taxon>
        <taxon>Actinomycetota</taxon>
        <taxon>Actinomycetes</taxon>
        <taxon>Catenulisporales</taxon>
        <taxon>Catenulisporaceae</taxon>
        <taxon>Catenulispora</taxon>
    </lineage>
</organism>
<comment type="caution">
    <text evidence="1">The sequence shown here is derived from an EMBL/GenBank/DDBJ whole genome shotgun (WGS) entry which is preliminary data.</text>
</comment>
<protein>
    <submittedName>
        <fullName evidence="1">Uncharacterized protein</fullName>
    </submittedName>
</protein>
<dbReference type="Proteomes" id="UP001499854">
    <property type="component" value="Unassembled WGS sequence"/>
</dbReference>
<keyword evidence="2" id="KW-1185">Reference proteome</keyword>
<gene>
    <name evidence="1" type="ORF">GCM10009838_68110</name>
</gene>
<evidence type="ECO:0000313" key="2">
    <source>
        <dbReference type="Proteomes" id="UP001499854"/>
    </source>
</evidence>
<accession>A0ABN2SXU2</accession>
<sequence length="88" mass="9927">MARRVLNLPEWGRHVTEAMRQRFRASPDPQQEKLLAELETCLPNVRPGPDCLGFAVPLRLRTGAGDLRLPHPDHVRHLDGRVFGGATR</sequence>
<reference evidence="1 2" key="1">
    <citation type="journal article" date="2019" name="Int. J. Syst. Evol. Microbiol.">
        <title>The Global Catalogue of Microorganisms (GCM) 10K type strain sequencing project: providing services to taxonomists for standard genome sequencing and annotation.</title>
        <authorList>
            <consortium name="The Broad Institute Genomics Platform"/>
            <consortium name="The Broad Institute Genome Sequencing Center for Infectious Disease"/>
            <person name="Wu L."/>
            <person name="Ma J."/>
        </authorList>
    </citation>
    <scope>NUCLEOTIDE SEQUENCE [LARGE SCALE GENOMIC DNA]</scope>
    <source>
        <strain evidence="1 2">JCM 16013</strain>
    </source>
</reference>
<proteinExistence type="predicted"/>